<reference evidence="2" key="2">
    <citation type="submission" date="2023-01" db="EMBL/GenBank/DDBJ databases">
        <authorList>
            <person name="Sun Q."/>
            <person name="Evtushenko L."/>
        </authorList>
    </citation>
    <scope>NUCLEOTIDE SEQUENCE</scope>
    <source>
        <strain evidence="2">VKM Ac-1321</strain>
    </source>
</reference>
<protein>
    <submittedName>
        <fullName evidence="2">Uncharacterized protein</fullName>
    </submittedName>
</protein>
<keyword evidence="1" id="KW-0472">Membrane</keyword>
<evidence type="ECO:0000256" key="1">
    <source>
        <dbReference type="SAM" id="Phobius"/>
    </source>
</evidence>
<organism evidence="2 3">
    <name type="scientific">Dactylosporangium matsuzakiense</name>
    <dbReference type="NCBI Taxonomy" id="53360"/>
    <lineage>
        <taxon>Bacteria</taxon>
        <taxon>Bacillati</taxon>
        <taxon>Actinomycetota</taxon>
        <taxon>Actinomycetes</taxon>
        <taxon>Micromonosporales</taxon>
        <taxon>Micromonosporaceae</taxon>
        <taxon>Dactylosporangium</taxon>
    </lineage>
</organism>
<comment type="caution">
    <text evidence="2">The sequence shown here is derived from an EMBL/GenBank/DDBJ whole genome shotgun (WGS) entry which is preliminary data.</text>
</comment>
<keyword evidence="1" id="KW-1133">Transmembrane helix</keyword>
<keyword evidence="1" id="KW-0812">Transmembrane</keyword>
<proteinExistence type="predicted"/>
<sequence>MLGPDGYWRTPVLHSVYGMTSTPLRLMQLFTALSAALLTACALLYAVDPPAVNGVVWIRAAGILALSFLSLRWAAQLRRGHRGAYRRLLWVSIAGSLGIAALALLPDSPFPLWFRLEQSAQGLVLLALAATLLRPSLRATLEPTR</sequence>
<feature type="transmembrane region" description="Helical" evidence="1">
    <location>
        <begin position="87"/>
        <end position="106"/>
    </location>
</feature>
<dbReference type="AlphaFoldDB" id="A0A9W6KH11"/>
<evidence type="ECO:0000313" key="2">
    <source>
        <dbReference type="EMBL" id="GLL01922.1"/>
    </source>
</evidence>
<accession>A0A9W6KH11</accession>
<dbReference type="EMBL" id="BSFP01000019">
    <property type="protein sequence ID" value="GLL01922.1"/>
    <property type="molecule type" value="Genomic_DNA"/>
</dbReference>
<reference evidence="2" key="1">
    <citation type="journal article" date="2014" name="Int. J. Syst. Evol. Microbiol.">
        <title>Complete genome sequence of Corynebacterium casei LMG S-19264T (=DSM 44701T), isolated from a smear-ripened cheese.</title>
        <authorList>
            <consortium name="US DOE Joint Genome Institute (JGI-PGF)"/>
            <person name="Walter F."/>
            <person name="Albersmeier A."/>
            <person name="Kalinowski J."/>
            <person name="Ruckert C."/>
        </authorList>
    </citation>
    <scope>NUCLEOTIDE SEQUENCE</scope>
    <source>
        <strain evidence="2">VKM Ac-1321</strain>
    </source>
</reference>
<evidence type="ECO:0000313" key="3">
    <source>
        <dbReference type="Proteomes" id="UP001143480"/>
    </source>
</evidence>
<dbReference type="Proteomes" id="UP001143480">
    <property type="component" value="Unassembled WGS sequence"/>
</dbReference>
<feature type="transmembrane region" description="Helical" evidence="1">
    <location>
        <begin position="56"/>
        <end position="75"/>
    </location>
</feature>
<name>A0A9W6KH11_9ACTN</name>
<feature type="transmembrane region" description="Helical" evidence="1">
    <location>
        <begin position="118"/>
        <end position="137"/>
    </location>
</feature>
<keyword evidence="3" id="KW-1185">Reference proteome</keyword>
<gene>
    <name evidence="2" type="ORF">GCM10017581_036640</name>
</gene>